<dbReference type="RefSeq" id="WP_086959647.1">
    <property type="nucleotide sequence ID" value="NZ_AP018047.1"/>
</dbReference>
<reference evidence="2 4" key="3">
    <citation type="submission" date="2020-09" db="EMBL/GenBank/DDBJ databases">
        <title>Complete, closed and curated genome sequences of Photobacterium damselae subsp. piscicida isolates from Australia indicate localised evolution and additional plasmid-borne pathogenicity mechanisms.</title>
        <authorList>
            <person name="Baseggio L."/>
            <person name="Silayeva O."/>
            <person name="Buller N."/>
            <person name="Landos M."/>
            <person name="Engelstaedter J."/>
            <person name="Barnes A.C."/>
        </authorList>
    </citation>
    <scope>NUCLEOTIDE SEQUENCE [LARGE SCALE GENOMIC DNA]</scope>
    <source>
        <strain evidence="2 4">AS-16-0540-1</strain>
        <plasmid evidence="2 4">unnamed2</plasmid>
    </source>
</reference>
<protein>
    <submittedName>
        <fullName evidence="2">Uncharacterized protein</fullName>
    </submittedName>
</protein>
<name>A0A1V1VHV2_PHODP</name>
<dbReference type="AlphaFoldDB" id="A0A1V1VHV2"/>
<gene>
    <name evidence="2" type="ORF">IC627_22915</name>
    <name evidence="1" type="ORF">PDPUS_3_00003</name>
</gene>
<dbReference type="EMBL" id="AP018047">
    <property type="protein sequence ID" value="BAX56084.1"/>
    <property type="molecule type" value="Genomic_DNA"/>
</dbReference>
<proteinExistence type="predicted"/>
<geneLocation type="plasmid" evidence="2 4">
    <name>unnamed2</name>
</geneLocation>
<dbReference type="Proteomes" id="UP000218676">
    <property type="component" value="Plasmid p91-197-1"/>
</dbReference>
<geneLocation type="plasmid" evidence="1 3">
    <name>p91-197-1</name>
</geneLocation>
<accession>A0A1V1VHV2</accession>
<evidence type="ECO:0000313" key="2">
    <source>
        <dbReference type="EMBL" id="QOD59102.1"/>
    </source>
</evidence>
<dbReference type="EMBL" id="CP061858">
    <property type="protein sequence ID" value="QOD59102.1"/>
    <property type="molecule type" value="Genomic_DNA"/>
</dbReference>
<sequence>MRKIELPGTNTVSIPLNFDTAPNADGVVEFGGIDSESMEALEVSKANVSTIVWATLCLERKIDRVLTNFFFGKFSGFDPKREQNYWENEFIGFHLN</sequence>
<evidence type="ECO:0000313" key="1">
    <source>
        <dbReference type="EMBL" id="BAX56084.1"/>
    </source>
</evidence>
<evidence type="ECO:0000313" key="4">
    <source>
        <dbReference type="Proteomes" id="UP000516656"/>
    </source>
</evidence>
<evidence type="ECO:0000313" key="3">
    <source>
        <dbReference type="Proteomes" id="UP000218676"/>
    </source>
</evidence>
<keyword evidence="2" id="KW-0614">Plasmid</keyword>
<reference evidence="1" key="1">
    <citation type="journal article" date="2017" name="Genome Announc.">
        <title>Whole-Genome Sequence of Photobacterium damselae subsp. piscicida Strain 91-197, Isolated from Hybrid Striped Bass (Morone sp.) in the United States.</title>
        <authorList>
            <person name="Teru Y."/>
            <person name="Hikima J."/>
            <person name="Kono T."/>
            <person name="Sakai M."/>
            <person name="Takano T."/>
            <person name="Hawke J.P."/>
            <person name="Takeyama H."/>
            <person name="Aoki T."/>
        </authorList>
    </citation>
    <scope>NUCLEOTIDE SEQUENCE</scope>
    <source>
        <strain evidence="1">91-197</strain>
        <plasmid evidence="1">p91-197-1</plasmid>
    </source>
</reference>
<reference evidence="3" key="2">
    <citation type="submission" date="2017-05" db="EMBL/GenBank/DDBJ databases">
        <title>Whole genome sequence of fish pathogenic bacteria, Photobacterium damselae subsp. piscicida, strain 91-197, isolated from hybrid striped bass (Morone sp.) in USA.</title>
        <authorList>
            <person name="Teru Y."/>
            <person name="Hikima J."/>
            <person name="Kono T."/>
            <person name="Sakai M."/>
            <person name="Takano T."/>
            <person name="Hawke J.P."/>
            <person name="Takeyama H."/>
            <person name="Aoki T."/>
        </authorList>
    </citation>
    <scope>NUCLEOTIDE SEQUENCE [LARGE SCALE GENOMIC DNA]</scope>
    <source>
        <strain evidence="3">91-197</strain>
        <plasmid evidence="3">p91-197-1</plasmid>
    </source>
</reference>
<dbReference type="Proteomes" id="UP000516656">
    <property type="component" value="Plasmid unnamed2"/>
</dbReference>
<organism evidence="2 4">
    <name type="scientific">Photobacterium damsela subsp. piscicida</name>
    <name type="common">Pasteurella piscicida</name>
    <dbReference type="NCBI Taxonomy" id="38294"/>
    <lineage>
        <taxon>Bacteria</taxon>
        <taxon>Pseudomonadati</taxon>
        <taxon>Pseudomonadota</taxon>
        <taxon>Gammaproteobacteria</taxon>
        <taxon>Vibrionales</taxon>
        <taxon>Vibrionaceae</taxon>
        <taxon>Photobacterium</taxon>
    </lineage>
</organism>